<evidence type="ECO:0000313" key="4">
    <source>
        <dbReference type="EMBL" id="VUF15379.1"/>
    </source>
</evidence>
<feature type="compositionally biased region" description="Low complexity" evidence="1">
    <location>
        <begin position="28"/>
        <end position="40"/>
    </location>
</feature>
<dbReference type="Gene3D" id="2.60.40.1880">
    <property type="entry name" value="Invasion associated locus B (IalB) protein"/>
    <property type="match status" value="1"/>
</dbReference>
<dbReference type="Pfam" id="PF06776">
    <property type="entry name" value="IalB"/>
    <property type="match status" value="1"/>
</dbReference>
<gene>
    <name evidence="3" type="ORF">IFDJLNFL_3504</name>
    <name evidence="4" type="ORF">MTDSW087_05119</name>
</gene>
<dbReference type="Proteomes" id="UP000401717">
    <property type="component" value="Unassembled WGS sequence"/>
</dbReference>
<reference evidence="4 5" key="1">
    <citation type="submission" date="2019-06" db="EMBL/GenBank/DDBJ databases">
        <authorList>
            <person name="Rodrigo-Torres L."/>
            <person name="Arahal R. D."/>
            <person name="Lucena T."/>
        </authorList>
    </citation>
    <scope>NUCLEOTIDE SEQUENCE [LARGE SCALE GENOMIC DNA]</scope>
    <source>
        <strain evidence="4 5">SW08-7</strain>
    </source>
</reference>
<evidence type="ECO:0000313" key="3">
    <source>
        <dbReference type="EMBL" id="GJD57600.1"/>
    </source>
</evidence>
<dbReference type="OrthoDB" id="9814802at2"/>
<dbReference type="InterPro" id="IPR038696">
    <property type="entry name" value="IalB_sf"/>
</dbReference>
<feature type="signal peptide" evidence="2">
    <location>
        <begin position="1"/>
        <end position="28"/>
    </location>
</feature>
<dbReference type="RefSeq" id="WP_144767925.1">
    <property type="nucleotide sequence ID" value="NZ_BPQI01000109.1"/>
</dbReference>
<dbReference type="Proteomes" id="UP001055303">
    <property type="component" value="Unassembled WGS sequence"/>
</dbReference>
<protein>
    <recommendedName>
        <fullName evidence="7">Invasion protein B</fullName>
    </recommendedName>
</protein>
<dbReference type="InterPro" id="IPR010642">
    <property type="entry name" value="Invasion_prot_B"/>
</dbReference>
<dbReference type="EMBL" id="CABFVH010000053">
    <property type="protein sequence ID" value="VUF15379.1"/>
    <property type="molecule type" value="Genomic_DNA"/>
</dbReference>
<dbReference type="AlphaFoldDB" id="A0A564G4G7"/>
<name>A0A564G4G7_9HYPH</name>
<evidence type="ECO:0008006" key="7">
    <source>
        <dbReference type="Google" id="ProtNLM"/>
    </source>
</evidence>
<feature type="compositionally biased region" description="Basic and acidic residues" evidence="1">
    <location>
        <begin position="62"/>
        <end position="82"/>
    </location>
</feature>
<dbReference type="EMBL" id="BPQI01000109">
    <property type="protein sequence ID" value="GJD57600.1"/>
    <property type="molecule type" value="Genomic_DNA"/>
</dbReference>
<feature type="chain" id="PRO_5021835364" description="Invasion protein B" evidence="2">
    <location>
        <begin position="29"/>
        <end position="234"/>
    </location>
</feature>
<sequence>MPIRAPFTARPPLAAALLLAGLMTASMAAAQEAEPEAAPAAEERPKPKPKPAPRPKPAPAKPAEKAAEKPADAKSAEAKPAEKAAWPAGADTVTETYGEWTTSCARTEAQVACMVMQTQGDRNTGRRQFAFELRTPRDGRAEGVILMPFGLAIEPGVSFKLDEATLGKGAFYISCTAEGCLVPVSFPTLATDSMKTAKTLVVTGKKAANDEAVTISLPLAGFATAFERAAALGS</sequence>
<reference evidence="3" key="2">
    <citation type="journal article" date="2021" name="Front. Microbiol.">
        <title>Comprehensive Comparative Genomics and Phenotyping of Methylobacterium Species.</title>
        <authorList>
            <person name="Alessa O."/>
            <person name="Ogura Y."/>
            <person name="Fujitani Y."/>
            <person name="Takami H."/>
            <person name="Hayashi T."/>
            <person name="Sahin N."/>
            <person name="Tani A."/>
        </authorList>
    </citation>
    <scope>NUCLEOTIDE SEQUENCE</scope>
    <source>
        <strain evidence="3">DSM 22415</strain>
    </source>
</reference>
<proteinExistence type="predicted"/>
<evidence type="ECO:0000313" key="5">
    <source>
        <dbReference type="Proteomes" id="UP000401717"/>
    </source>
</evidence>
<feature type="region of interest" description="Disordered" evidence="1">
    <location>
        <begin position="28"/>
        <end position="89"/>
    </location>
</feature>
<evidence type="ECO:0000256" key="1">
    <source>
        <dbReference type="SAM" id="MobiDB-lite"/>
    </source>
</evidence>
<reference evidence="3" key="3">
    <citation type="submission" date="2021-08" db="EMBL/GenBank/DDBJ databases">
        <authorList>
            <person name="Tani A."/>
            <person name="Ola A."/>
            <person name="Ogura Y."/>
            <person name="Katsura K."/>
            <person name="Hayashi T."/>
        </authorList>
    </citation>
    <scope>NUCLEOTIDE SEQUENCE</scope>
    <source>
        <strain evidence="3">DSM 22415</strain>
    </source>
</reference>
<accession>A0A564G4G7</accession>
<evidence type="ECO:0000313" key="6">
    <source>
        <dbReference type="Proteomes" id="UP001055303"/>
    </source>
</evidence>
<keyword evidence="2" id="KW-0732">Signal</keyword>
<keyword evidence="6" id="KW-1185">Reference proteome</keyword>
<organism evidence="4 5">
    <name type="scientific">Methylobacterium dankookense</name>
    <dbReference type="NCBI Taxonomy" id="560405"/>
    <lineage>
        <taxon>Bacteria</taxon>
        <taxon>Pseudomonadati</taxon>
        <taxon>Pseudomonadota</taxon>
        <taxon>Alphaproteobacteria</taxon>
        <taxon>Hyphomicrobiales</taxon>
        <taxon>Methylobacteriaceae</taxon>
        <taxon>Methylobacterium</taxon>
    </lineage>
</organism>
<evidence type="ECO:0000256" key="2">
    <source>
        <dbReference type="SAM" id="SignalP"/>
    </source>
</evidence>